<dbReference type="EMBL" id="PDWZ02000021">
    <property type="protein sequence ID" value="KAB2098807.1"/>
    <property type="molecule type" value="Genomic_DNA"/>
</dbReference>
<comment type="caution">
    <text evidence="1">The sequence shown here is derived from an EMBL/GenBank/DDBJ whole genome shotgun (WGS) entry which is preliminary data.</text>
</comment>
<name>A0ACB6F312_9PLEO</name>
<reference evidence="1 2" key="1">
    <citation type="journal article" date="2019" name="bioRxiv">
        <title>Genomics, evolutionary history and diagnostics of the Alternaria alternata species group including apple and Asian pear pathotypes.</title>
        <authorList>
            <person name="Armitage A.D."/>
            <person name="Cockerton H.M."/>
            <person name="Sreenivasaprasad S."/>
            <person name="Woodhall J.W."/>
            <person name="Lane C.R."/>
            <person name="Harrison R.J."/>
            <person name="Clarkson J.P."/>
        </authorList>
    </citation>
    <scope>NUCLEOTIDE SEQUENCE [LARGE SCALE GENOMIC DNA]</scope>
    <source>
        <strain evidence="1 2">FERA 650</strain>
    </source>
</reference>
<gene>
    <name evidence="1" type="ORF">AG0111_0g12967</name>
</gene>
<sequence>MHTSSKFRTEASKLFWGKGDAYFLVEAQWLLDKAYPGQSFWDMAFLTNVQNIEIECRAGIRQEICVQRDNSCDIQHDLVNVFWASLKDKFPNVKKVILNHNEERVSWDEEPFPLALQLLLRACPQDIESSLLFLEKEPKPPLLAGTADWRTGAWHRCSFQLAGDGEWHKSEPKTLRQTILMPPKQFKGPVGRYIKLKYQCYHKIPLQRFGLWPLIVEALDRHHSGFGRNSSFVCPLSSCTTSFRQAGEWTVHAAKTHYQEWKRLLEILPDSSVGARLKERSQALDRKTNQVQEQFKEIRVAWMAGDEAARTKIKRSWMEQLGSDAAWETKERGEENSLWVEFMQDLHSNYH</sequence>
<organism evidence="1 2">
    <name type="scientific">Alternaria gaisen</name>
    <dbReference type="NCBI Taxonomy" id="167740"/>
    <lineage>
        <taxon>Eukaryota</taxon>
        <taxon>Fungi</taxon>
        <taxon>Dikarya</taxon>
        <taxon>Ascomycota</taxon>
        <taxon>Pezizomycotina</taxon>
        <taxon>Dothideomycetes</taxon>
        <taxon>Pleosporomycetidae</taxon>
        <taxon>Pleosporales</taxon>
        <taxon>Pleosporineae</taxon>
        <taxon>Pleosporaceae</taxon>
        <taxon>Alternaria</taxon>
        <taxon>Alternaria sect. Alternaria</taxon>
    </lineage>
</organism>
<evidence type="ECO:0000313" key="2">
    <source>
        <dbReference type="Proteomes" id="UP000293547"/>
    </source>
</evidence>
<evidence type="ECO:0000313" key="1">
    <source>
        <dbReference type="EMBL" id="KAB2098807.1"/>
    </source>
</evidence>
<protein>
    <submittedName>
        <fullName evidence="1">Uncharacterized protein</fullName>
    </submittedName>
</protein>
<proteinExistence type="predicted"/>
<dbReference type="Proteomes" id="UP000293547">
    <property type="component" value="Unassembled WGS sequence"/>
</dbReference>
<keyword evidence="2" id="KW-1185">Reference proteome</keyword>
<accession>A0ACB6F312</accession>